<evidence type="ECO:0000256" key="1">
    <source>
        <dbReference type="SAM" id="MobiDB-lite"/>
    </source>
</evidence>
<dbReference type="PROSITE" id="PS50994">
    <property type="entry name" value="INTEGRASE"/>
    <property type="match status" value="1"/>
</dbReference>
<dbReference type="Proteomes" id="UP001576780">
    <property type="component" value="Unassembled WGS sequence"/>
</dbReference>
<dbReference type="PANTHER" id="PTHR35004:SF7">
    <property type="entry name" value="INTEGRASE PROTEIN"/>
    <property type="match status" value="1"/>
</dbReference>
<organism evidence="3 4">
    <name type="scientific">Floridaenema evergladense BLCC-F167</name>
    <dbReference type="NCBI Taxonomy" id="3153639"/>
    <lineage>
        <taxon>Bacteria</taxon>
        <taxon>Bacillati</taxon>
        <taxon>Cyanobacteriota</taxon>
        <taxon>Cyanophyceae</taxon>
        <taxon>Oscillatoriophycideae</taxon>
        <taxon>Aerosakkonematales</taxon>
        <taxon>Aerosakkonemataceae</taxon>
        <taxon>Floridanema</taxon>
        <taxon>Floridanema evergladense</taxon>
    </lineage>
</organism>
<sequence length="552" mass="63837">MPVEAIIELRQRLGNLPARSPERRKVLQQVAQLYGVSEDTMYRAMRQERILPGTQKSDQHNHTHRADREKPRVMPRWELERYCEIIAALKWRTNNGKGHHLSTVQAIRLLEEEGIETPSGYVQAPKGLLKKTTVNRYLKQWGYDLVSLRKQPAAVRFQAENSNDCWQFDLSPSDLKHLKTPAWVDPQRGEPLLMLYSVVDDRSGVAYQEYHSVYGEDVEAALRFLFAAMSPKPITEFPFQGIPKMLYMDNGPIAKSRVFQKVMSYLGVEIVTHQPKGSDGTRVTARAKGKVERPFRSVKEMHETLYHLQAPETEKEANAWLMRFLLYYNGQPHRSEPHSRLEDWLENLPVEGIRQMCSWERFCTFAREPEQRKVGIDARISVEAVSYEVDPDLAGETVILWWGLFDNELYVEHRERRYGPYIPVEGPIPLHHYRKFKKTRSQKRAERIGALAKQLALPGMVGNTSHPTNPNNIIELPRQSFVDPDPFEELTFPSVLAAKRAIADYLGYPLAQLKAEQMTYIEEILESSLNKKQVLARIRDYFMSASRRPDAQ</sequence>
<protein>
    <submittedName>
        <fullName evidence="3">IS481 family transposase</fullName>
    </submittedName>
</protein>
<dbReference type="EMBL" id="JBHFNT010000286">
    <property type="protein sequence ID" value="MFB2838915.1"/>
    <property type="molecule type" value="Genomic_DNA"/>
</dbReference>
<dbReference type="SUPFAM" id="SSF53098">
    <property type="entry name" value="Ribonuclease H-like"/>
    <property type="match status" value="1"/>
</dbReference>
<comment type="caution">
    <text evidence="3">The sequence shown here is derived from an EMBL/GenBank/DDBJ whole genome shotgun (WGS) entry which is preliminary data.</text>
</comment>
<feature type="domain" description="Integrase catalytic" evidence="2">
    <location>
        <begin position="148"/>
        <end position="348"/>
    </location>
</feature>
<feature type="region of interest" description="Disordered" evidence="1">
    <location>
        <begin position="50"/>
        <end position="70"/>
    </location>
</feature>
<dbReference type="InterPro" id="IPR036397">
    <property type="entry name" value="RNaseH_sf"/>
</dbReference>
<dbReference type="RefSeq" id="WP_413281222.1">
    <property type="nucleotide sequence ID" value="NZ_JBHFNT010000286.1"/>
</dbReference>
<evidence type="ECO:0000259" key="2">
    <source>
        <dbReference type="PROSITE" id="PS50994"/>
    </source>
</evidence>
<dbReference type="PANTHER" id="PTHR35004">
    <property type="entry name" value="TRANSPOSASE RV3428C-RELATED"/>
    <property type="match status" value="1"/>
</dbReference>
<evidence type="ECO:0000313" key="3">
    <source>
        <dbReference type="EMBL" id="MFB2838915.1"/>
    </source>
</evidence>
<keyword evidence="4" id="KW-1185">Reference proteome</keyword>
<evidence type="ECO:0000313" key="4">
    <source>
        <dbReference type="Proteomes" id="UP001576780"/>
    </source>
</evidence>
<dbReference type="InterPro" id="IPR001584">
    <property type="entry name" value="Integrase_cat-core"/>
</dbReference>
<reference evidence="3 4" key="1">
    <citation type="submission" date="2024-09" db="EMBL/GenBank/DDBJ databases">
        <title>Floridaenema gen nov. (Aerosakkonemataceae, Aerosakkonematales ord. nov., Cyanobacteria) from benthic tropical and subtropical fresh waters, with the description of four new species.</title>
        <authorList>
            <person name="Moretto J.A."/>
            <person name="Berthold D.E."/>
            <person name="Lefler F.W."/>
            <person name="Huang I.-S."/>
            <person name="Laughinghouse H. IV."/>
        </authorList>
    </citation>
    <scope>NUCLEOTIDE SEQUENCE [LARGE SCALE GENOMIC DNA]</scope>
    <source>
        <strain evidence="3 4">BLCC-F167</strain>
    </source>
</reference>
<feature type="compositionally biased region" description="Basic and acidic residues" evidence="1">
    <location>
        <begin position="57"/>
        <end position="70"/>
    </location>
</feature>
<proteinExistence type="predicted"/>
<accession>A0ABV4WUX2</accession>
<dbReference type="Gene3D" id="3.30.420.10">
    <property type="entry name" value="Ribonuclease H-like superfamily/Ribonuclease H"/>
    <property type="match status" value="1"/>
</dbReference>
<dbReference type="InterPro" id="IPR012337">
    <property type="entry name" value="RNaseH-like_sf"/>
</dbReference>
<gene>
    <name evidence="3" type="ORF">ACE1CA_30875</name>
</gene>
<name>A0ABV4WUX2_9CYAN</name>